<dbReference type="Proteomes" id="UP000813463">
    <property type="component" value="Chromosome 1"/>
</dbReference>
<evidence type="ECO:0000256" key="3">
    <source>
        <dbReference type="ARBA" id="ARBA00022679"/>
    </source>
</evidence>
<name>A0A9R0I7A7_SPIOL</name>
<evidence type="ECO:0000256" key="1">
    <source>
        <dbReference type="ARBA" id="ARBA00002782"/>
    </source>
</evidence>
<protein>
    <recommendedName>
        <fullName evidence="5">Putative gamma-glutamylcyclotransferase</fullName>
    </recommendedName>
</protein>
<dbReference type="RefSeq" id="XP_021843989.2">
    <property type="nucleotide sequence ID" value="XM_021988297.2"/>
</dbReference>
<dbReference type="CDD" id="cd06661">
    <property type="entry name" value="GGCT_like"/>
    <property type="match status" value="1"/>
</dbReference>
<proteinExistence type="inferred from homology"/>
<dbReference type="AlphaFoldDB" id="A0A9R0I7A7"/>
<evidence type="ECO:0000256" key="4">
    <source>
        <dbReference type="ARBA" id="ARBA00023315"/>
    </source>
</evidence>
<gene>
    <name evidence="8" type="primary">LOC110783913</name>
</gene>
<evidence type="ECO:0000313" key="7">
    <source>
        <dbReference type="Proteomes" id="UP000813463"/>
    </source>
</evidence>
<dbReference type="GeneID" id="110783913"/>
<evidence type="ECO:0000256" key="2">
    <source>
        <dbReference type="ARBA" id="ARBA00008861"/>
    </source>
</evidence>
<evidence type="ECO:0000256" key="5">
    <source>
        <dbReference type="ARBA" id="ARBA00030602"/>
    </source>
</evidence>
<reference evidence="7" key="1">
    <citation type="journal article" date="2021" name="Nat. Commun.">
        <title>Genomic analyses provide insights into spinach domestication and the genetic basis of agronomic traits.</title>
        <authorList>
            <person name="Cai X."/>
            <person name="Sun X."/>
            <person name="Xu C."/>
            <person name="Sun H."/>
            <person name="Wang X."/>
            <person name="Ge C."/>
            <person name="Zhang Z."/>
            <person name="Wang Q."/>
            <person name="Fei Z."/>
            <person name="Jiao C."/>
            <person name="Wang Q."/>
        </authorList>
    </citation>
    <scope>NUCLEOTIDE SEQUENCE [LARGE SCALE GENOMIC DNA]</scope>
    <source>
        <strain evidence="7">cv. Varoflay</strain>
    </source>
</reference>
<dbReference type="InterPro" id="IPR045038">
    <property type="entry name" value="AIG2-like"/>
</dbReference>
<comment type="similarity">
    <text evidence="2">Belongs to the gamma-glutamylcyclotransferase family.</text>
</comment>
<dbReference type="PANTHER" id="PTHR31544:SF2">
    <property type="entry name" value="AIG2-LIKE PROTEIN D"/>
    <property type="match status" value="1"/>
</dbReference>
<dbReference type="InterPro" id="IPR013024">
    <property type="entry name" value="GGCT-like"/>
</dbReference>
<keyword evidence="4" id="KW-0012">Acyltransferase</keyword>
<dbReference type="InterPro" id="IPR009288">
    <property type="entry name" value="AIG2-like_dom"/>
</dbReference>
<keyword evidence="3" id="KW-0808">Transferase</keyword>
<dbReference type="InterPro" id="IPR036568">
    <property type="entry name" value="GGCT-like_sf"/>
</dbReference>
<organism evidence="7 8">
    <name type="scientific">Spinacia oleracea</name>
    <name type="common">Spinach</name>
    <dbReference type="NCBI Taxonomy" id="3562"/>
    <lineage>
        <taxon>Eukaryota</taxon>
        <taxon>Viridiplantae</taxon>
        <taxon>Streptophyta</taxon>
        <taxon>Embryophyta</taxon>
        <taxon>Tracheophyta</taxon>
        <taxon>Spermatophyta</taxon>
        <taxon>Magnoliopsida</taxon>
        <taxon>eudicotyledons</taxon>
        <taxon>Gunneridae</taxon>
        <taxon>Pentapetalae</taxon>
        <taxon>Caryophyllales</taxon>
        <taxon>Chenopodiaceae</taxon>
        <taxon>Chenopodioideae</taxon>
        <taxon>Anserineae</taxon>
        <taxon>Spinacia</taxon>
    </lineage>
</organism>
<comment type="function">
    <text evidence="1">Putative gamma-glutamylcyclotransferase.</text>
</comment>
<reference evidence="8" key="2">
    <citation type="submission" date="2025-08" db="UniProtKB">
        <authorList>
            <consortium name="RefSeq"/>
        </authorList>
    </citation>
    <scope>IDENTIFICATION</scope>
    <source>
        <tissue evidence="8">Leaf</tissue>
    </source>
</reference>
<evidence type="ECO:0000313" key="8">
    <source>
        <dbReference type="RefSeq" id="XP_021843989.2"/>
    </source>
</evidence>
<dbReference type="Pfam" id="PF06094">
    <property type="entry name" value="GGACT"/>
    <property type="match status" value="1"/>
</dbReference>
<evidence type="ECO:0000259" key="6">
    <source>
        <dbReference type="Pfam" id="PF06094"/>
    </source>
</evidence>
<keyword evidence="7" id="KW-1185">Reference proteome</keyword>
<dbReference type="GO" id="GO:0016746">
    <property type="term" value="F:acyltransferase activity"/>
    <property type="evidence" value="ECO:0007669"/>
    <property type="project" value="UniProtKB-KW"/>
</dbReference>
<dbReference type="PANTHER" id="PTHR31544">
    <property type="entry name" value="AIG2-LIKE PROTEIN D"/>
    <property type="match status" value="1"/>
</dbReference>
<dbReference type="Gene3D" id="6.10.250.210">
    <property type="match status" value="1"/>
</dbReference>
<sequence length="174" mass="19975">MAMPLRMSASGTSQGSHNVFVYGSLLADEVVQVLLNRVPSSSPATLPDYNRFSIKGRVYPAILPVENKKVLGRVLTGVTNLELDILDIFEDVEYVRDSVEVTIVDNLEKLQAYAYVWDNKNDPDLYEDWDFEKWKVAHMKDFIEMTKEFVEEVEHPESKSRVETYNSFYQSGEP</sequence>
<feature type="domain" description="Gamma-glutamylcyclotransferase AIG2-like" evidence="6">
    <location>
        <begin position="19"/>
        <end position="130"/>
    </location>
</feature>
<dbReference type="SUPFAM" id="SSF110857">
    <property type="entry name" value="Gamma-glutamyl cyclotransferase-like"/>
    <property type="match status" value="1"/>
</dbReference>
<dbReference type="Gene3D" id="3.10.490.10">
    <property type="entry name" value="Gamma-glutamyl cyclotransferase-like"/>
    <property type="match status" value="1"/>
</dbReference>
<dbReference type="KEGG" id="soe:110783913"/>
<accession>A0A9R0I7A7</accession>